<gene>
    <name evidence="1" type="ORF">Ctaglu_48900</name>
</gene>
<protein>
    <submittedName>
        <fullName evidence="1">Uncharacterized protein</fullName>
    </submittedName>
</protein>
<evidence type="ECO:0000313" key="1">
    <source>
        <dbReference type="EMBL" id="GCD13267.1"/>
    </source>
</evidence>
<dbReference type="RefSeq" id="WP_125006654.1">
    <property type="nucleotide sequence ID" value="NZ_BHYK01000082.1"/>
</dbReference>
<comment type="caution">
    <text evidence="1">The sequence shown here is derived from an EMBL/GenBank/DDBJ whole genome shotgun (WGS) entry which is preliminary data.</text>
</comment>
<organism evidence="1 2">
    <name type="scientific">Clostridium tagluense</name>
    <dbReference type="NCBI Taxonomy" id="360422"/>
    <lineage>
        <taxon>Bacteria</taxon>
        <taxon>Bacillati</taxon>
        <taxon>Bacillota</taxon>
        <taxon>Clostridia</taxon>
        <taxon>Eubacteriales</taxon>
        <taxon>Clostridiaceae</taxon>
        <taxon>Clostridium</taxon>
    </lineage>
</organism>
<evidence type="ECO:0000313" key="2">
    <source>
        <dbReference type="Proteomes" id="UP000287872"/>
    </source>
</evidence>
<dbReference type="AlphaFoldDB" id="A0A401UUN8"/>
<sequence>MSFRESSINKREVKYKVKYDLDDISKIYIKQSDSSEYIQILAYNPPADELIGVNLYTYKKILEIAKEEGIQKNNAIIGTKQLKKAKMKLKDIVLKKYKKSRTIRKQAERMGAEITFSNIQEKNVVIEKLSIGELINIAKEKE</sequence>
<name>A0A401UUN8_9CLOT</name>
<dbReference type="EMBL" id="BHYK01000082">
    <property type="protein sequence ID" value="GCD13267.1"/>
    <property type="molecule type" value="Genomic_DNA"/>
</dbReference>
<dbReference type="Proteomes" id="UP000287872">
    <property type="component" value="Unassembled WGS sequence"/>
</dbReference>
<reference evidence="1 2" key="1">
    <citation type="submission" date="2018-11" db="EMBL/GenBank/DDBJ databases">
        <title>Genome sequencing and assembly of Clostridium tagluense strain A121.</title>
        <authorList>
            <person name="Murakami T."/>
            <person name="Segawa T."/>
            <person name="Shcherbakova V.A."/>
            <person name="Mori H."/>
            <person name="Yoshimura Y."/>
        </authorList>
    </citation>
    <scope>NUCLEOTIDE SEQUENCE [LARGE SCALE GENOMIC DNA]</scope>
    <source>
        <strain evidence="1 2">A121</strain>
    </source>
</reference>
<keyword evidence="2" id="KW-1185">Reference proteome</keyword>
<proteinExistence type="predicted"/>
<accession>A0A401UUN8</accession>